<dbReference type="Proteomes" id="UP000030745">
    <property type="component" value="Unassembled WGS sequence"/>
</dbReference>
<dbReference type="RefSeq" id="XP_012211344.1">
    <property type="nucleotide sequence ID" value="XM_012355954.1"/>
</dbReference>
<keyword evidence="2" id="KW-1185">Reference proteome</keyword>
<reference evidence="1 2" key="1">
    <citation type="journal article" date="2013" name="PLoS Genet.">
        <title>Distinctive expansion of potential virulence genes in the genome of the oomycete fish pathogen Saprolegnia parasitica.</title>
        <authorList>
            <person name="Jiang R.H."/>
            <person name="de Bruijn I."/>
            <person name="Haas B.J."/>
            <person name="Belmonte R."/>
            <person name="Lobach L."/>
            <person name="Christie J."/>
            <person name="van den Ackerveken G."/>
            <person name="Bottin A."/>
            <person name="Bulone V."/>
            <person name="Diaz-Moreno S.M."/>
            <person name="Dumas B."/>
            <person name="Fan L."/>
            <person name="Gaulin E."/>
            <person name="Govers F."/>
            <person name="Grenville-Briggs L.J."/>
            <person name="Horner N.R."/>
            <person name="Levin J.Z."/>
            <person name="Mammella M."/>
            <person name="Meijer H.J."/>
            <person name="Morris P."/>
            <person name="Nusbaum C."/>
            <person name="Oome S."/>
            <person name="Phillips A.J."/>
            <person name="van Rooyen D."/>
            <person name="Rzeszutek E."/>
            <person name="Saraiva M."/>
            <person name="Secombes C.J."/>
            <person name="Seidl M.F."/>
            <person name="Snel B."/>
            <person name="Stassen J.H."/>
            <person name="Sykes S."/>
            <person name="Tripathy S."/>
            <person name="van den Berg H."/>
            <person name="Vega-Arreguin J.C."/>
            <person name="Wawra S."/>
            <person name="Young S.K."/>
            <person name="Zeng Q."/>
            <person name="Dieguez-Uribeondo J."/>
            <person name="Russ C."/>
            <person name="Tyler B.M."/>
            <person name="van West P."/>
        </authorList>
    </citation>
    <scope>NUCLEOTIDE SEQUENCE [LARGE SCALE GENOMIC DNA]</scope>
    <source>
        <strain evidence="1 2">CBS 223.65</strain>
    </source>
</reference>
<protein>
    <submittedName>
        <fullName evidence="1">Uncharacterized protein</fullName>
    </submittedName>
</protein>
<evidence type="ECO:0000313" key="2">
    <source>
        <dbReference type="Proteomes" id="UP000030745"/>
    </source>
</evidence>
<name>A0A067BIE6_SAPPC</name>
<proteinExistence type="predicted"/>
<dbReference type="GeneID" id="24138160"/>
<evidence type="ECO:0000313" key="1">
    <source>
        <dbReference type="EMBL" id="KDO17948.1"/>
    </source>
</evidence>
<dbReference type="AlphaFoldDB" id="A0A067BIE6"/>
<organism evidence="1 2">
    <name type="scientific">Saprolegnia parasitica (strain CBS 223.65)</name>
    <dbReference type="NCBI Taxonomy" id="695850"/>
    <lineage>
        <taxon>Eukaryota</taxon>
        <taxon>Sar</taxon>
        <taxon>Stramenopiles</taxon>
        <taxon>Oomycota</taxon>
        <taxon>Saprolegniomycetes</taxon>
        <taxon>Saprolegniales</taxon>
        <taxon>Saprolegniaceae</taxon>
        <taxon>Saprolegnia</taxon>
    </lineage>
</organism>
<sequence length="63" mass="6784">MMRPFEAHAGVDPGQIGIYVDDEDLRTGPPAICLASLHNRLKTLPEEHVRTSAVVVITSGVTT</sequence>
<accession>A0A067BIE6</accession>
<dbReference type="KEGG" id="spar:SPRG_16546"/>
<dbReference type="VEuPathDB" id="FungiDB:SPRG_16546"/>
<gene>
    <name evidence="1" type="ORF">SPRG_16546</name>
</gene>
<dbReference type="EMBL" id="KK583528">
    <property type="protein sequence ID" value="KDO17948.1"/>
    <property type="molecule type" value="Genomic_DNA"/>
</dbReference>